<comment type="subcellular location">
    <subcellularLocation>
        <location evidence="1">Cell membrane</location>
        <topology evidence="1">Multi-pass membrane protein</topology>
    </subcellularLocation>
</comment>
<keyword evidence="4 7" id="KW-0812">Transmembrane</keyword>
<keyword evidence="5 7" id="KW-1133">Transmembrane helix</keyword>
<feature type="transmembrane region" description="Helical" evidence="7">
    <location>
        <begin position="308"/>
        <end position="331"/>
    </location>
</feature>
<keyword evidence="9" id="KW-1185">Reference proteome</keyword>
<dbReference type="NCBIfam" id="TIGR00937">
    <property type="entry name" value="2A51"/>
    <property type="match status" value="1"/>
</dbReference>
<feature type="transmembrane region" description="Helical" evidence="7">
    <location>
        <begin position="418"/>
        <end position="437"/>
    </location>
</feature>
<keyword evidence="3" id="KW-1003">Cell membrane</keyword>
<evidence type="ECO:0000256" key="3">
    <source>
        <dbReference type="ARBA" id="ARBA00022475"/>
    </source>
</evidence>
<reference evidence="8 9" key="1">
    <citation type="submission" date="2024-04" db="EMBL/GenBank/DDBJ databases">
        <title>Draft genome sequence of Pseudophaeobacter arcticus NBRC 116598.</title>
        <authorList>
            <person name="Miyakawa T."/>
            <person name="Kusuya Y."/>
            <person name="Miura T."/>
        </authorList>
    </citation>
    <scope>NUCLEOTIDE SEQUENCE [LARGE SCALE GENOMIC DNA]</scope>
    <source>
        <strain evidence="8 9">SU-CL00105</strain>
    </source>
</reference>
<feature type="transmembrane region" description="Helical" evidence="7">
    <location>
        <begin position="352"/>
        <end position="374"/>
    </location>
</feature>
<evidence type="ECO:0000256" key="1">
    <source>
        <dbReference type="ARBA" id="ARBA00004651"/>
    </source>
</evidence>
<gene>
    <name evidence="8" type="primary">chrA</name>
    <name evidence="8" type="ORF">NBRC116598_28380</name>
</gene>
<protein>
    <submittedName>
        <fullName evidence="8">Chromate efflux transporter</fullName>
    </submittedName>
</protein>
<dbReference type="PANTHER" id="PTHR33567:SF3">
    <property type="entry name" value="CHROMATE ION TRANSPORTER (EUROFUNG)"/>
    <property type="match status" value="1"/>
</dbReference>
<feature type="transmembrane region" description="Helical" evidence="7">
    <location>
        <begin position="241"/>
        <end position="260"/>
    </location>
</feature>
<evidence type="ECO:0000313" key="8">
    <source>
        <dbReference type="EMBL" id="GAA6197394.1"/>
    </source>
</evidence>
<comment type="caution">
    <text evidence="8">The sequence shown here is derived from an EMBL/GenBank/DDBJ whole genome shotgun (WGS) entry which is preliminary data.</text>
</comment>
<keyword evidence="6 7" id="KW-0472">Membrane</keyword>
<dbReference type="PANTHER" id="PTHR33567">
    <property type="entry name" value="CHROMATE ION TRANSPORTER (EUROFUNG)"/>
    <property type="match status" value="1"/>
</dbReference>
<dbReference type="InterPro" id="IPR003370">
    <property type="entry name" value="Chromate_transpt"/>
</dbReference>
<dbReference type="EMBL" id="BAABWU010000011">
    <property type="protein sequence ID" value="GAA6197394.1"/>
    <property type="molecule type" value="Genomic_DNA"/>
</dbReference>
<dbReference type="RefSeq" id="WP_353401011.1">
    <property type="nucleotide sequence ID" value="NZ_BAABWU010000011.1"/>
</dbReference>
<feature type="transmembrane region" description="Helical" evidence="7">
    <location>
        <begin position="110"/>
        <end position="130"/>
    </location>
</feature>
<evidence type="ECO:0000313" key="9">
    <source>
        <dbReference type="Proteomes" id="UP001441944"/>
    </source>
</evidence>
<comment type="similarity">
    <text evidence="2">Belongs to the chromate ion transporter (CHR) (TC 2.A.51) family.</text>
</comment>
<dbReference type="Pfam" id="PF02417">
    <property type="entry name" value="Chromate_transp"/>
    <property type="match status" value="2"/>
</dbReference>
<name>A0ABQ0ANF8_9RHOB</name>
<dbReference type="InterPro" id="IPR014047">
    <property type="entry name" value="Chr_Tranpt_l_chain"/>
</dbReference>
<dbReference type="PIRSF" id="PIRSF004810">
    <property type="entry name" value="ChrA"/>
    <property type="match status" value="1"/>
</dbReference>
<organism evidence="8 9">
    <name type="scientific">Pseudophaeobacter arcticus</name>
    <dbReference type="NCBI Taxonomy" id="385492"/>
    <lineage>
        <taxon>Bacteria</taxon>
        <taxon>Pseudomonadati</taxon>
        <taxon>Pseudomonadota</taxon>
        <taxon>Alphaproteobacteria</taxon>
        <taxon>Rhodobacterales</taxon>
        <taxon>Paracoccaceae</taxon>
        <taxon>Pseudophaeobacter</taxon>
    </lineage>
</organism>
<sequence>MTTVSWRDMWRVFGKIGLMSFGGPAAQIAVMHRELVEERPWLDEESFLRGLSFCMLLPGPEAMQLCTYTGWRLRGFAGGLLAGLLFVLPGALVIAALVWVYSVFGTLPEVQAAFLGIKAAVVVIVVQALWKLSHKALKHRRDWWLAGFGFVALFVFGLPFPLVILGAGLFGMMTLTSTTQVKSAEALPEPPTKTDALTATAPQLKLRHSLRSCVIWGGLWLLPLGLLSLVGADFLASIGWFFAKLAVVTFGGAYAVLAYMSQAVVQHHQWISAGEMIDALGLAETTPGPLILVTQFVAMLAGLKQGGFALYLAAGVTALWATFMPCFLWIFAAAPYVERLAAQPRLSAALKAITATVTGVILNLMVWFTLHVLFQDITLLQSGLLAMPWPNWSTLNTSALLLTLLAPLVAYGLRGRLFWLLALMALAGLAMPPLLALT</sequence>
<feature type="transmembrane region" description="Helical" evidence="7">
    <location>
        <begin position="394"/>
        <end position="411"/>
    </location>
</feature>
<evidence type="ECO:0000256" key="4">
    <source>
        <dbReference type="ARBA" id="ARBA00022692"/>
    </source>
</evidence>
<evidence type="ECO:0000256" key="5">
    <source>
        <dbReference type="ARBA" id="ARBA00022989"/>
    </source>
</evidence>
<feature type="transmembrane region" description="Helical" evidence="7">
    <location>
        <begin position="80"/>
        <end position="104"/>
    </location>
</feature>
<evidence type="ECO:0000256" key="7">
    <source>
        <dbReference type="SAM" id="Phobius"/>
    </source>
</evidence>
<dbReference type="Proteomes" id="UP001441944">
    <property type="component" value="Unassembled WGS sequence"/>
</dbReference>
<evidence type="ECO:0000256" key="2">
    <source>
        <dbReference type="ARBA" id="ARBA00005262"/>
    </source>
</evidence>
<accession>A0ABQ0ANF8</accession>
<proteinExistence type="inferred from homology"/>
<feature type="transmembrane region" description="Helical" evidence="7">
    <location>
        <begin position="142"/>
        <end position="170"/>
    </location>
</feature>
<evidence type="ECO:0000256" key="6">
    <source>
        <dbReference type="ARBA" id="ARBA00023136"/>
    </source>
</evidence>
<feature type="transmembrane region" description="Helical" evidence="7">
    <location>
        <begin position="214"/>
        <end position="234"/>
    </location>
</feature>